<keyword evidence="19" id="KW-1185">Reference proteome</keyword>
<evidence type="ECO:0000313" key="18">
    <source>
        <dbReference type="EMBL" id="SMC55112.1"/>
    </source>
</evidence>
<dbReference type="SUPFAM" id="SSF52172">
    <property type="entry name" value="CheY-like"/>
    <property type="match status" value="1"/>
</dbReference>
<sequence length="736" mass="79906">MSQPVLHTERQLAAFDARNSPAGLLARYARGRVSHFVTRHWLTLSGAATLVVLSDWRIGLLAIFLALMGEAVDCLYLRKLPDRLVDKSAYELAYRGSSVTAGFQAVTIASCVTLADFAAPPGQASLVALSYLTGAAINAGMVYPFHPGAAKVRLTVYALTLLGHFAIDIARMGGWVPRHGYDILAAIMLLYTVRSYIGFIVAGHDREASHSRALLLGKLAEERVGHDLAFKEREASQLSLVARHANDSVILSDADSRILWVNEAFTRITGYTLEDAVGKTPADVLNAPDTDPDTCQRIAQARAAGLPCREEVLNATKDGRLIWVEANIVPVLNAEGGVETIVAIERDITAAKEQERLLAEAKLAAEDGARAKADFLATMSHEIRTPMNGIIGMAELLAETSMSKDQKLFAETIRSSAASLLKIVNDVLDFSRLDADRMSICAEQFSLATCIREATDLLRVQAREKGLFLDICHDVPLPQTVLGDRGRVRQILVNLLGNALKFTSKGGVTIRTSWETVENRILLTVNVTDTGIGVDPANADHIFGQFAQADAATTRRFGGTGLGLSISRLLARRMGGDLVLSPRPPPGAQFDLTLLLDHADDTAVTAPLQDITTIHPGMRLLVAEDNGTNRLLIQKYLLHQPIDLRFANDGVQAVNLVRETMPDVILMDMSMPEMDGLAATREIRMIGGVQPHIIALTANAFESDREACFEAGMDDFLAKPLRKAQLFQALSRASKP</sequence>
<dbReference type="SUPFAM" id="SSF55874">
    <property type="entry name" value="ATPase domain of HSP90 chaperone/DNA topoisomerase II/histidine kinase"/>
    <property type="match status" value="1"/>
</dbReference>
<dbReference type="PROSITE" id="PS50112">
    <property type="entry name" value="PAS"/>
    <property type="match status" value="1"/>
</dbReference>
<dbReference type="SMART" id="SM00091">
    <property type="entry name" value="PAS"/>
    <property type="match status" value="1"/>
</dbReference>
<evidence type="ECO:0000256" key="7">
    <source>
        <dbReference type="ARBA" id="ARBA00022741"/>
    </source>
</evidence>
<dbReference type="SUPFAM" id="SSF47384">
    <property type="entry name" value="Homodimeric domain of signal transducing histidine kinase"/>
    <property type="match status" value="1"/>
</dbReference>
<keyword evidence="6" id="KW-0812">Transmembrane</keyword>
<reference evidence="18 19" key="1">
    <citation type="submission" date="2017-04" db="EMBL/GenBank/DDBJ databases">
        <authorList>
            <person name="Afonso C.L."/>
            <person name="Miller P.J."/>
            <person name="Scott M.A."/>
            <person name="Spackman E."/>
            <person name="Goraichik I."/>
            <person name="Dimitrov K.M."/>
            <person name="Suarez D.L."/>
            <person name="Swayne D.E."/>
        </authorList>
    </citation>
    <scope>NUCLEOTIDE SEQUENCE [LARGE SCALE GENOMIC DNA]</scope>
    <source>
        <strain evidence="18 19">CGMCC 1.12644</strain>
    </source>
</reference>
<evidence type="ECO:0000259" key="16">
    <source>
        <dbReference type="PROSITE" id="PS50112"/>
    </source>
</evidence>
<dbReference type="Pfam" id="PF02518">
    <property type="entry name" value="HATPase_c"/>
    <property type="match status" value="1"/>
</dbReference>
<dbReference type="PANTHER" id="PTHR45339:SF1">
    <property type="entry name" value="HYBRID SIGNAL TRANSDUCTION HISTIDINE KINASE J"/>
    <property type="match status" value="1"/>
</dbReference>
<dbReference type="InterPro" id="IPR035965">
    <property type="entry name" value="PAS-like_dom_sf"/>
</dbReference>
<dbReference type="PROSITE" id="PS50109">
    <property type="entry name" value="HIS_KIN"/>
    <property type="match status" value="1"/>
</dbReference>
<dbReference type="Pfam" id="PF13426">
    <property type="entry name" value="PAS_9"/>
    <property type="match status" value="1"/>
</dbReference>
<dbReference type="InterPro" id="IPR036097">
    <property type="entry name" value="HisK_dim/P_sf"/>
</dbReference>
<protein>
    <recommendedName>
        <fullName evidence="3">histidine kinase</fullName>
        <ecNumber evidence="3">2.7.13.3</ecNumber>
    </recommendedName>
</protein>
<evidence type="ECO:0000256" key="1">
    <source>
        <dbReference type="ARBA" id="ARBA00000085"/>
    </source>
</evidence>
<dbReference type="CDD" id="cd00082">
    <property type="entry name" value="HisKA"/>
    <property type="match status" value="1"/>
</dbReference>
<keyword evidence="5" id="KW-0808">Transferase</keyword>
<evidence type="ECO:0000259" key="17">
    <source>
        <dbReference type="PROSITE" id="PS50113"/>
    </source>
</evidence>
<feature type="domain" description="PAS" evidence="16">
    <location>
        <begin position="234"/>
        <end position="280"/>
    </location>
</feature>
<dbReference type="AlphaFoldDB" id="A0A1W2A3T2"/>
<feature type="modified residue" description="4-aspartylphosphate" evidence="13">
    <location>
        <position position="668"/>
    </location>
</feature>
<dbReference type="CDD" id="cd00130">
    <property type="entry name" value="PAS"/>
    <property type="match status" value="1"/>
</dbReference>
<dbReference type="InterPro" id="IPR001789">
    <property type="entry name" value="Sig_transdc_resp-reg_receiver"/>
</dbReference>
<dbReference type="Pfam" id="PF00512">
    <property type="entry name" value="HisKA"/>
    <property type="match status" value="1"/>
</dbReference>
<evidence type="ECO:0000256" key="9">
    <source>
        <dbReference type="ARBA" id="ARBA00022840"/>
    </source>
</evidence>
<dbReference type="OrthoDB" id="9801651at2"/>
<dbReference type="InterPro" id="IPR001610">
    <property type="entry name" value="PAC"/>
</dbReference>
<keyword evidence="8 18" id="KW-0418">Kinase</keyword>
<dbReference type="Gene3D" id="3.30.450.20">
    <property type="entry name" value="PAS domain"/>
    <property type="match status" value="1"/>
</dbReference>
<dbReference type="GO" id="GO:0000155">
    <property type="term" value="F:phosphorelay sensor kinase activity"/>
    <property type="evidence" value="ECO:0007669"/>
    <property type="project" value="InterPro"/>
</dbReference>
<dbReference type="PROSITE" id="PS50110">
    <property type="entry name" value="RESPONSE_REGULATORY"/>
    <property type="match status" value="1"/>
</dbReference>
<comment type="catalytic activity">
    <reaction evidence="1">
        <text>ATP + protein L-histidine = ADP + protein N-phospho-L-histidine.</text>
        <dbReference type="EC" id="2.7.13.3"/>
    </reaction>
</comment>
<dbReference type="Gene3D" id="1.10.287.130">
    <property type="match status" value="1"/>
</dbReference>
<dbReference type="SMART" id="SM00448">
    <property type="entry name" value="REC"/>
    <property type="match status" value="1"/>
</dbReference>
<evidence type="ECO:0000256" key="11">
    <source>
        <dbReference type="ARBA" id="ARBA00023012"/>
    </source>
</evidence>
<dbReference type="Proteomes" id="UP000192330">
    <property type="component" value="Unassembled WGS sequence"/>
</dbReference>
<dbReference type="PANTHER" id="PTHR45339">
    <property type="entry name" value="HYBRID SIGNAL TRANSDUCTION HISTIDINE KINASE J"/>
    <property type="match status" value="1"/>
</dbReference>
<proteinExistence type="predicted"/>
<dbReference type="SMART" id="SM00086">
    <property type="entry name" value="PAC"/>
    <property type="match status" value="1"/>
</dbReference>
<keyword evidence="7" id="KW-0547">Nucleotide-binding</keyword>
<feature type="domain" description="Response regulatory" evidence="15">
    <location>
        <begin position="619"/>
        <end position="734"/>
    </location>
</feature>
<evidence type="ECO:0000256" key="2">
    <source>
        <dbReference type="ARBA" id="ARBA00004370"/>
    </source>
</evidence>
<dbReference type="GO" id="GO:0016020">
    <property type="term" value="C:membrane"/>
    <property type="evidence" value="ECO:0007669"/>
    <property type="project" value="UniProtKB-SubCell"/>
</dbReference>
<dbReference type="Gene3D" id="3.40.50.2300">
    <property type="match status" value="1"/>
</dbReference>
<evidence type="ECO:0000313" key="19">
    <source>
        <dbReference type="Proteomes" id="UP000192330"/>
    </source>
</evidence>
<name>A0A1W2A3T2_9RHOB</name>
<evidence type="ECO:0000256" key="6">
    <source>
        <dbReference type="ARBA" id="ARBA00022692"/>
    </source>
</evidence>
<dbReference type="CDD" id="cd17546">
    <property type="entry name" value="REC_hyHK_CKI1_RcsC-like"/>
    <property type="match status" value="1"/>
</dbReference>
<evidence type="ECO:0000256" key="12">
    <source>
        <dbReference type="ARBA" id="ARBA00023136"/>
    </source>
</evidence>
<dbReference type="InterPro" id="IPR011006">
    <property type="entry name" value="CheY-like_superfamily"/>
</dbReference>
<dbReference type="RefSeq" id="WP_084350755.1">
    <property type="nucleotide sequence ID" value="NZ_FWYD01000002.1"/>
</dbReference>
<dbReference type="Gene3D" id="3.30.565.10">
    <property type="entry name" value="Histidine kinase-like ATPase, C-terminal domain"/>
    <property type="match status" value="1"/>
</dbReference>
<keyword evidence="9" id="KW-0067">ATP-binding</keyword>
<evidence type="ECO:0000256" key="3">
    <source>
        <dbReference type="ARBA" id="ARBA00012438"/>
    </source>
</evidence>
<dbReference type="SUPFAM" id="SSF55785">
    <property type="entry name" value="PYP-like sensor domain (PAS domain)"/>
    <property type="match status" value="1"/>
</dbReference>
<keyword evidence="12" id="KW-0472">Membrane</keyword>
<dbReference type="InterPro" id="IPR000014">
    <property type="entry name" value="PAS"/>
</dbReference>
<dbReference type="FunFam" id="3.30.565.10:FF:000010">
    <property type="entry name" value="Sensor histidine kinase RcsC"/>
    <property type="match status" value="1"/>
</dbReference>
<dbReference type="STRING" id="1387277.SAMN06295998_102354"/>
<dbReference type="GO" id="GO:0005524">
    <property type="term" value="F:ATP binding"/>
    <property type="evidence" value="ECO:0007669"/>
    <property type="project" value="UniProtKB-KW"/>
</dbReference>
<dbReference type="InterPro" id="IPR036890">
    <property type="entry name" value="HATPase_C_sf"/>
</dbReference>
<dbReference type="InterPro" id="IPR003594">
    <property type="entry name" value="HATPase_dom"/>
</dbReference>
<evidence type="ECO:0000256" key="5">
    <source>
        <dbReference type="ARBA" id="ARBA00022679"/>
    </source>
</evidence>
<evidence type="ECO:0000259" key="14">
    <source>
        <dbReference type="PROSITE" id="PS50109"/>
    </source>
</evidence>
<dbReference type="EC" id="2.7.13.3" evidence="3"/>
<gene>
    <name evidence="18" type="ORF">SAMN06295998_102354</name>
</gene>
<keyword evidence="11" id="KW-0902">Two-component regulatory system</keyword>
<feature type="domain" description="PAC" evidence="17">
    <location>
        <begin position="306"/>
        <end position="360"/>
    </location>
</feature>
<dbReference type="InterPro" id="IPR003661">
    <property type="entry name" value="HisK_dim/P_dom"/>
</dbReference>
<dbReference type="EMBL" id="FWYD01000002">
    <property type="protein sequence ID" value="SMC55112.1"/>
    <property type="molecule type" value="Genomic_DNA"/>
</dbReference>
<keyword evidence="4 13" id="KW-0597">Phosphoprotein</keyword>
<evidence type="ECO:0000256" key="4">
    <source>
        <dbReference type="ARBA" id="ARBA00022553"/>
    </source>
</evidence>
<dbReference type="SMART" id="SM00387">
    <property type="entry name" value="HATPase_c"/>
    <property type="match status" value="1"/>
</dbReference>
<organism evidence="18 19">
    <name type="scientific">Primorskyibacter flagellatus</name>
    <dbReference type="NCBI Taxonomy" id="1387277"/>
    <lineage>
        <taxon>Bacteria</taxon>
        <taxon>Pseudomonadati</taxon>
        <taxon>Pseudomonadota</taxon>
        <taxon>Alphaproteobacteria</taxon>
        <taxon>Rhodobacterales</taxon>
        <taxon>Roseobacteraceae</taxon>
        <taxon>Primorskyibacter</taxon>
    </lineage>
</organism>
<dbReference type="SMART" id="SM00388">
    <property type="entry name" value="HisKA"/>
    <property type="match status" value="1"/>
</dbReference>
<dbReference type="Pfam" id="PF00072">
    <property type="entry name" value="Response_reg"/>
    <property type="match status" value="1"/>
</dbReference>
<feature type="domain" description="Histidine kinase" evidence="14">
    <location>
        <begin position="378"/>
        <end position="598"/>
    </location>
</feature>
<evidence type="ECO:0000256" key="8">
    <source>
        <dbReference type="ARBA" id="ARBA00022777"/>
    </source>
</evidence>
<evidence type="ECO:0000256" key="10">
    <source>
        <dbReference type="ARBA" id="ARBA00022989"/>
    </source>
</evidence>
<accession>A0A1W2A3T2</accession>
<evidence type="ECO:0000259" key="15">
    <source>
        <dbReference type="PROSITE" id="PS50110"/>
    </source>
</evidence>
<dbReference type="CDD" id="cd16922">
    <property type="entry name" value="HATPase_EvgS-ArcB-TorS-like"/>
    <property type="match status" value="1"/>
</dbReference>
<dbReference type="PROSITE" id="PS50113">
    <property type="entry name" value="PAC"/>
    <property type="match status" value="1"/>
</dbReference>
<evidence type="ECO:0000256" key="13">
    <source>
        <dbReference type="PROSITE-ProRule" id="PRU00169"/>
    </source>
</evidence>
<dbReference type="InterPro" id="IPR005467">
    <property type="entry name" value="His_kinase_dom"/>
</dbReference>
<dbReference type="InterPro" id="IPR000700">
    <property type="entry name" value="PAS-assoc_C"/>
</dbReference>
<dbReference type="FunFam" id="1.10.287.130:FF:000004">
    <property type="entry name" value="Ethylene receptor 1"/>
    <property type="match status" value="1"/>
</dbReference>
<dbReference type="NCBIfam" id="TIGR00229">
    <property type="entry name" value="sensory_box"/>
    <property type="match status" value="1"/>
</dbReference>
<dbReference type="InterPro" id="IPR004358">
    <property type="entry name" value="Sig_transdc_His_kin-like_C"/>
</dbReference>
<comment type="subcellular location">
    <subcellularLocation>
        <location evidence="2">Membrane</location>
    </subcellularLocation>
</comment>
<dbReference type="PRINTS" id="PR00344">
    <property type="entry name" value="BCTRLSENSOR"/>
</dbReference>
<keyword evidence="10" id="KW-1133">Transmembrane helix</keyword>